<evidence type="ECO:0000313" key="2">
    <source>
        <dbReference type="Proteomes" id="UP001590951"/>
    </source>
</evidence>
<evidence type="ECO:0000313" key="1">
    <source>
        <dbReference type="EMBL" id="KAL2054608.1"/>
    </source>
</evidence>
<accession>A0ABR4BFD3</accession>
<comment type="caution">
    <text evidence="1">The sequence shown here is derived from an EMBL/GenBank/DDBJ whole genome shotgun (WGS) entry which is preliminary data.</text>
</comment>
<dbReference type="Proteomes" id="UP001590951">
    <property type="component" value="Unassembled WGS sequence"/>
</dbReference>
<proteinExistence type="predicted"/>
<sequence length="162" mass="17610">MLHSSASRHSGSIVNSTKLARLQSLPSMRRRQSVDHPRKDGPGPVFFFNSVGGAIHFYQQVPELEPQLKDAETTSRFAKLISLTPHLICKTVHVHFEFETGDAAGQNMTEAATAIAIATFMHSKVAKEVGLVKAIVEGHMSNDKIGARARGVRNPRGVSVQA</sequence>
<dbReference type="SUPFAM" id="SSF55035">
    <property type="entry name" value="NAD-binding domain of HMG-CoA reductase"/>
    <property type="match status" value="1"/>
</dbReference>
<dbReference type="Pfam" id="PF00368">
    <property type="entry name" value="HMG-CoA_red"/>
    <property type="match status" value="1"/>
</dbReference>
<organism evidence="1 2">
    <name type="scientific">Lepraria finkii</name>
    <dbReference type="NCBI Taxonomy" id="1340010"/>
    <lineage>
        <taxon>Eukaryota</taxon>
        <taxon>Fungi</taxon>
        <taxon>Dikarya</taxon>
        <taxon>Ascomycota</taxon>
        <taxon>Pezizomycotina</taxon>
        <taxon>Lecanoromycetes</taxon>
        <taxon>OSLEUM clade</taxon>
        <taxon>Lecanoromycetidae</taxon>
        <taxon>Lecanorales</taxon>
        <taxon>Lecanorineae</taxon>
        <taxon>Stereocaulaceae</taxon>
        <taxon>Lepraria</taxon>
    </lineage>
</organism>
<reference evidence="1 2" key="1">
    <citation type="submission" date="2024-09" db="EMBL/GenBank/DDBJ databases">
        <title>Rethinking Asexuality: The Enigmatic Case of Functional Sexual Genes in Lepraria (Stereocaulaceae).</title>
        <authorList>
            <person name="Doellman M."/>
            <person name="Sun Y."/>
            <person name="Barcenas-Pena A."/>
            <person name="Lumbsch H.T."/>
            <person name="Grewe F."/>
        </authorList>
    </citation>
    <scope>NUCLEOTIDE SEQUENCE [LARGE SCALE GENOMIC DNA]</scope>
    <source>
        <strain evidence="1 2">Grewe 0041</strain>
    </source>
</reference>
<dbReference type="InterPro" id="IPR009023">
    <property type="entry name" value="HMG_CoA_Rdtase_NAD(P)-bd_sf"/>
</dbReference>
<name>A0ABR4BFD3_9LECA</name>
<protein>
    <submittedName>
        <fullName evidence="1">Uncharacterized protein</fullName>
    </submittedName>
</protein>
<keyword evidence="2" id="KW-1185">Reference proteome</keyword>
<gene>
    <name evidence="1" type="ORF">ABVK25_004911</name>
</gene>
<dbReference type="Gene3D" id="3.30.70.420">
    <property type="entry name" value="Hydroxymethylglutaryl-CoA reductase, class I/II, NAD/NADP-binding domain"/>
    <property type="match status" value="1"/>
</dbReference>
<dbReference type="InterPro" id="IPR002202">
    <property type="entry name" value="HMG_CoA_Rdtase"/>
</dbReference>
<dbReference type="EMBL" id="JBHFEH010000014">
    <property type="protein sequence ID" value="KAL2054608.1"/>
    <property type="molecule type" value="Genomic_DNA"/>
</dbReference>